<comment type="subcellular location">
    <subcellularLocation>
        <location evidence="1">Secreted</location>
    </subcellularLocation>
</comment>
<dbReference type="GO" id="GO:0006508">
    <property type="term" value="P:proteolysis"/>
    <property type="evidence" value="ECO:0007669"/>
    <property type="project" value="TreeGrafter"/>
</dbReference>
<reference evidence="4 5" key="1">
    <citation type="submission" date="2019-06" db="EMBL/GenBank/DDBJ databases">
        <title>Draft genomes of female and male turbot (Scophthalmus maximus).</title>
        <authorList>
            <person name="Xu H."/>
            <person name="Xu X.-W."/>
            <person name="Shao C."/>
            <person name="Chen S."/>
        </authorList>
    </citation>
    <scope>NUCLEOTIDE SEQUENCE [LARGE SCALE GENOMIC DNA]</scope>
    <source>
        <strain evidence="4">Ysfricsl-2016a</strain>
        <tissue evidence="4">Blood</tissue>
    </source>
</reference>
<dbReference type="PROSITE" id="PS50092">
    <property type="entry name" value="TSP1"/>
    <property type="match status" value="1"/>
</dbReference>
<evidence type="ECO:0000313" key="4">
    <source>
        <dbReference type="EMBL" id="KAF0022900.1"/>
    </source>
</evidence>
<dbReference type="Gene3D" id="2.60.120.830">
    <property type="match status" value="2"/>
</dbReference>
<dbReference type="PANTHER" id="PTHR13723:SF141">
    <property type="entry name" value="A DISINTEGRIN AND METALLOPROTEINASE WITH THROMBOSPONDIN MOTIFS 2"/>
    <property type="match status" value="1"/>
</dbReference>
<dbReference type="Pfam" id="PF05986">
    <property type="entry name" value="ADAMTS_spacer1"/>
    <property type="match status" value="2"/>
</dbReference>
<dbReference type="PANTHER" id="PTHR13723">
    <property type="entry name" value="ADAMTS A DISINTEGRIN AND METALLOPROTEASE WITH THROMBOSPONDIN MOTIFS PROTEASE"/>
    <property type="match status" value="1"/>
</dbReference>
<dbReference type="InterPro" id="IPR050439">
    <property type="entry name" value="ADAMTS_ADAMTS-like"/>
</dbReference>
<evidence type="ECO:0000313" key="5">
    <source>
        <dbReference type="Proteomes" id="UP000438429"/>
    </source>
</evidence>
<dbReference type="GO" id="GO:0004222">
    <property type="term" value="F:metalloendopeptidase activity"/>
    <property type="evidence" value="ECO:0007669"/>
    <property type="project" value="TreeGrafter"/>
</dbReference>
<dbReference type="Proteomes" id="UP000438429">
    <property type="component" value="Unassembled WGS sequence"/>
</dbReference>
<dbReference type="SUPFAM" id="SSF82895">
    <property type="entry name" value="TSP-1 type 1 repeat"/>
    <property type="match status" value="1"/>
</dbReference>
<comment type="caution">
    <text evidence="4">The sequence shown here is derived from an EMBL/GenBank/DDBJ whole genome shotgun (WGS) entry which is preliminary data.</text>
</comment>
<feature type="domain" description="ADAMTS/ADAMTS-like Spacer 1" evidence="3">
    <location>
        <begin position="316"/>
        <end position="426"/>
    </location>
</feature>
<accession>A0A6A4RU47</accession>
<dbReference type="GO" id="GO:0005576">
    <property type="term" value="C:extracellular region"/>
    <property type="evidence" value="ECO:0007669"/>
    <property type="project" value="UniProtKB-SubCell"/>
</dbReference>
<dbReference type="AlphaFoldDB" id="A0A6A4RU47"/>
<dbReference type="EMBL" id="VEVO01000023">
    <property type="protein sequence ID" value="KAF0022900.1"/>
    <property type="molecule type" value="Genomic_DNA"/>
</dbReference>
<dbReference type="InterPro" id="IPR010294">
    <property type="entry name" value="ADAMTS_spacer1"/>
</dbReference>
<evidence type="ECO:0000259" key="3">
    <source>
        <dbReference type="Pfam" id="PF05986"/>
    </source>
</evidence>
<dbReference type="InterPro" id="IPR000884">
    <property type="entry name" value="TSP1_rpt"/>
</dbReference>
<dbReference type="GO" id="GO:0031012">
    <property type="term" value="C:extracellular matrix"/>
    <property type="evidence" value="ECO:0007669"/>
    <property type="project" value="TreeGrafter"/>
</dbReference>
<dbReference type="FunFam" id="2.60.120.830:FF:000001">
    <property type="entry name" value="A disintegrin and metalloproteinase with thrombospondin motifs 1"/>
    <property type="match status" value="1"/>
</dbReference>
<evidence type="ECO:0000256" key="1">
    <source>
        <dbReference type="ARBA" id="ARBA00004613"/>
    </source>
</evidence>
<dbReference type="GO" id="GO:0030198">
    <property type="term" value="P:extracellular matrix organization"/>
    <property type="evidence" value="ECO:0007669"/>
    <property type="project" value="TreeGrafter"/>
</dbReference>
<evidence type="ECO:0000256" key="2">
    <source>
        <dbReference type="ARBA" id="ARBA00022525"/>
    </source>
</evidence>
<dbReference type="Gene3D" id="2.20.100.10">
    <property type="entry name" value="Thrombospondin type-1 (TSP1) repeat"/>
    <property type="match status" value="1"/>
</dbReference>
<name>A0A6A4RU47_SCOMX</name>
<dbReference type="InterPro" id="IPR036383">
    <property type="entry name" value="TSP1_rpt_sf"/>
</dbReference>
<feature type="domain" description="ADAMTS/ADAMTS-like Spacer 1" evidence="3">
    <location>
        <begin position="113"/>
        <end position="211"/>
    </location>
</feature>
<gene>
    <name evidence="4" type="ORF">F2P81_024881</name>
</gene>
<organism evidence="4 5">
    <name type="scientific">Scophthalmus maximus</name>
    <name type="common">Turbot</name>
    <name type="synonym">Psetta maxima</name>
    <dbReference type="NCBI Taxonomy" id="52904"/>
    <lineage>
        <taxon>Eukaryota</taxon>
        <taxon>Metazoa</taxon>
        <taxon>Chordata</taxon>
        <taxon>Craniata</taxon>
        <taxon>Vertebrata</taxon>
        <taxon>Euteleostomi</taxon>
        <taxon>Actinopterygii</taxon>
        <taxon>Neopterygii</taxon>
        <taxon>Teleostei</taxon>
        <taxon>Neoteleostei</taxon>
        <taxon>Acanthomorphata</taxon>
        <taxon>Carangaria</taxon>
        <taxon>Pleuronectiformes</taxon>
        <taxon>Pleuronectoidei</taxon>
        <taxon>Scophthalmidae</taxon>
        <taxon>Scophthalmus</taxon>
    </lineage>
</organism>
<dbReference type="Pfam" id="PF19030">
    <property type="entry name" value="TSP1_ADAMTS"/>
    <property type="match status" value="1"/>
</dbReference>
<keyword evidence="2" id="KW-0964">Secreted</keyword>
<proteinExistence type="predicted"/>
<protein>
    <recommendedName>
        <fullName evidence="3">ADAMTS/ADAMTS-like Spacer 1 domain-containing protein</fullName>
    </recommendedName>
</protein>
<sequence>MSPRVQATFHRYHWSRCSWRELHEYLKIYDWIICLHMSLCVCLQYPNHEPCKQLWCSDYHNPFYCKTKKADERCRLHCQSEETAAAVSMNRMVHDGTPCSYGDAYSVCVRGECYLKILEIPKGARHLLIQEFKGTPHVLAVKNLETGHLFLNDEDELPESRVVIEKGVAWEYSNAEEQESVQTTGPLKYGVLLMVRSHGDSKVTISYKYIIQDRLRSSLESNLVQEDTIFYEWALKKWSICSKPCGGADERCRLHCQSEETAAAVSMNRMVHDGTPCSYGDAYSVCHVGCDGQIASDRQEDRCGVCGGDNSSCKIIKGNFTRSTKKPGYLKILEIPKGARHLLIQEFKGTPHVLAVKNLETGHLFLNDEDELPESRVVIEKGVAWEYSNAEEQESVQTTGPLKYGVLLMVRSHGDSKVTISYKYIIQDRLRSSLESNLVQEDTIFYEWALKKWSICSKPCGGGKQYTRFGCRRKADGKMVHRMLCFNINKPRAISRSCNTDTCSSPRRPEECHHPVVVQVQRKLHSSKDLIQ</sequence>